<sequence>MKLRKLFAGVAAAATLLGGMAFGAATANAAAGDSSTIVLNGNVAGRTFTAYPLGTYTDVQGTDTDITSLGLNQNTEWTPSIAQAVANAGITVPDQYKGNELAYVSTLNQTTEGAKLRAFAEELAKATAKPANPTVVKAAADATNVTLDVPTDGWYLVTDSNGAPILVGTKATKGNTVYTTLNGTQLGEAEVKPNTPDTPKKEVTNTDKGSVSLGDTLSYKITAKVPNTTGYETFAYYLQDVASKGLTVNKDFKVTLDSKTLTENKDYTLTVTPDAETGKTTTVIKLNNVADQGGKDIVVTYTATVNENAVDSVTNTASVSKDNDTWVEGTPVVKKLYGFSIHKTDAAGKALANAEFTLTGAPKTYTGSAKLTTDVNGNLTFSGLAEGTYTVKETRVPTGFLQNVTPEFQVTIDANGGVALTKADGWKLATKGEGTTINVKNVASITELPKTGAAGIAMFVALGVMLAGAAATVYAKSRRTNAALHA</sequence>
<proteinExistence type="predicted"/>
<keyword evidence="2" id="KW-0964">Secreted</keyword>
<dbReference type="OrthoDB" id="3223769at2"/>
<evidence type="ECO:0000256" key="3">
    <source>
        <dbReference type="ARBA" id="ARBA00022729"/>
    </source>
</evidence>
<keyword evidence="6" id="KW-0812">Transmembrane</keyword>
<feature type="domain" description="Gram-positive cocci surface proteins LPxTG" evidence="8">
    <location>
        <begin position="447"/>
        <end position="481"/>
    </location>
</feature>
<protein>
    <submittedName>
        <fullName evidence="11">Cna protein B-type domain-containing protein</fullName>
    </submittedName>
</protein>
<reference evidence="11 12" key="1">
    <citation type="submission" date="2017-05" db="EMBL/GenBank/DDBJ databases">
        <title>Bifidobacterium vansinderenii sp. nov.</title>
        <authorList>
            <person name="Lugli G.A."/>
            <person name="Duranti S."/>
            <person name="Mangifesta M."/>
        </authorList>
    </citation>
    <scope>NUCLEOTIDE SEQUENCE [LARGE SCALE GENOMIC DNA]</scope>
    <source>
        <strain evidence="11 12">Tam10B</strain>
    </source>
</reference>
<keyword evidence="6" id="KW-1133">Transmembrane helix</keyword>
<evidence type="ECO:0000256" key="2">
    <source>
        <dbReference type="ARBA" id="ARBA00022525"/>
    </source>
</evidence>
<name>A0A229VXI0_9BIFI</name>
<dbReference type="SUPFAM" id="SSF49478">
    <property type="entry name" value="Cna protein B-type domain"/>
    <property type="match status" value="1"/>
</dbReference>
<dbReference type="InterPro" id="IPR026466">
    <property type="entry name" value="Fim_isopep_form_D2_dom"/>
</dbReference>
<dbReference type="Pfam" id="PF17802">
    <property type="entry name" value="SpaA"/>
    <property type="match status" value="1"/>
</dbReference>
<dbReference type="GO" id="GO:0005975">
    <property type="term" value="P:carbohydrate metabolic process"/>
    <property type="evidence" value="ECO:0007669"/>
    <property type="project" value="UniProtKB-ARBA"/>
</dbReference>
<dbReference type="InterPro" id="IPR019931">
    <property type="entry name" value="LPXTG_anchor"/>
</dbReference>
<keyword evidence="4" id="KW-0572">Peptidoglycan-anchor</keyword>
<feature type="domain" description="Gram-positive pilin backbone subunit 2 Cna-B-like" evidence="9">
    <location>
        <begin position="214"/>
        <end position="324"/>
    </location>
</feature>
<dbReference type="InterPro" id="IPR032334">
    <property type="entry name" value="GramPos_pilinBB"/>
</dbReference>
<keyword evidence="3 7" id="KW-0732">Signal</keyword>
<evidence type="ECO:0000256" key="5">
    <source>
        <dbReference type="SAM" id="MobiDB-lite"/>
    </source>
</evidence>
<gene>
    <name evidence="11" type="ORF">Tam10B_1405</name>
</gene>
<evidence type="ECO:0000256" key="1">
    <source>
        <dbReference type="ARBA" id="ARBA00022512"/>
    </source>
</evidence>
<dbReference type="InterPro" id="IPR041033">
    <property type="entry name" value="SpaA_PFL_dom_1"/>
</dbReference>
<keyword evidence="6" id="KW-0472">Membrane</keyword>
<evidence type="ECO:0000256" key="6">
    <source>
        <dbReference type="SAM" id="Phobius"/>
    </source>
</evidence>
<dbReference type="AlphaFoldDB" id="A0A229VXI0"/>
<evidence type="ECO:0000313" key="12">
    <source>
        <dbReference type="Proteomes" id="UP000215433"/>
    </source>
</evidence>
<comment type="caution">
    <text evidence="11">The sequence shown here is derived from an EMBL/GenBank/DDBJ whole genome shotgun (WGS) entry which is preliminary data.</text>
</comment>
<feature type="domain" description="SpaA-like prealbumin fold" evidence="10">
    <location>
        <begin position="339"/>
        <end position="420"/>
    </location>
</feature>
<feature type="chain" id="PRO_5013144549" evidence="7">
    <location>
        <begin position="30"/>
        <end position="486"/>
    </location>
</feature>
<evidence type="ECO:0000259" key="8">
    <source>
        <dbReference type="Pfam" id="PF00746"/>
    </source>
</evidence>
<dbReference type="InterPro" id="IPR013783">
    <property type="entry name" value="Ig-like_fold"/>
</dbReference>
<keyword evidence="1" id="KW-0134">Cell wall</keyword>
<feature type="transmembrane region" description="Helical" evidence="6">
    <location>
        <begin position="453"/>
        <end position="475"/>
    </location>
</feature>
<evidence type="ECO:0000256" key="4">
    <source>
        <dbReference type="ARBA" id="ARBA00023088"/>
    </source>
</evidence>
<keyword evidence="12" id="KW-1185">Reference proteome</keyword>
<dbReference type="NCBIfam" id="TIGR04226">
    <property type="entry name" value="RrgB_K2N_iso_D2"/>
    <property type="match status" value="1"/>
</dbReference>
<accession>A0A229VXI0</accession>
<dbReference type="Proteomes" id="UP000215433">
    <property type="component" value="Unassembled WGS sequence"/>
</dbReference>
<dbReference type="Pfam" id="PF00746">
    <property type="entry name" value="Gram_pos_anchor"/>
    <property type="match status" value="1"/>
</dbReference>
<evidence type="ECO:0000259" key="9">
    <source>
        <dbReference type="Pfam" id="PF16569"/>
    </source>
</evidence>
<feature type="signal peptide" evidence="7">
    <location>
        <begin position="1"/>
        <end position="29"/>
    </location>
</feature>
<dbReference type="RefSeq" id="WP_093960562.1">
    <property type="nucleotide sequence ID" value="NZ_NEWD01000018.1"/>
</dbReference>
<evidence type="ECO:0000259" key="10">
    <source>
        <dbReference type="Pfam" id="PF17802"/>
    </source>
</evidence>
<dbReference type="NCBIfam" id="TIGR01167">
    <property type="entry name" value="LPXTG_anchor"/>
    <property type="match status" value="1"/>
</dbReference>
<evidence type="ECO:0000313" key="11">
    <source>
        <dbReference type="EMBL" id="OXN00302.1"/>
    </source>
</evidence>
<dbReference type="Gene3D" id="2.60.40.10">
    <property type="entry name" value="Immunoglobulins"/>
    <property type="match status" value="1"/>
</dbReference>
<dbReference type="EMBL" id="NEWD01000018">
    <property type="protein sequence ID" value="OXN00302.1"/>
    <property type="molecule type" value="Genomic_DNA"/>
</dbReference>
<evidence type="ECO:0000256" key="7">
    <source>
        <dbReference type="SAM" id="SignalP"/>
    </source>
</evidence>
<dbReference type="Gene3D" id="2.60.40.740">
    <property type="match status" value="1"/>
</dbReference>
<organism evidence="11 12">
    <name type="scientific">Bifidobacterium vansinderenii</name>
    <dbReference type="NCBI Taxonomy" id="1984871"/>
    <lineage>
        <taxon>Bacteria</taxon>
        <taxon>Bacillati</taxon>
        <taxon>Actinomycetota</taxon>
        <taxon>Actinomycetes</taxon>
        <taxon>Bifidobacteriales</taxon>
        <taxon>Bifidobacteriaceae</taxon>
        <taxon>Bifidobacterium</taxon>
    </lineage>
</organism>
<feature type="region of interest" description="Disordered" evidence="5">
    <location>
        <begin position="189"/>
        <end position="209"/>
    </location>
</feature>
<dbReference type="Pfam" id="PF16569">
    <property type="entry name" value="GramPos_pilinBB"/>
    <property type="match status" value="1"/>
</dbReference>